<feature type="signal peptide" evidence="11">
    <location>
        <begin position="1"/>
        <end position="25"/>
    </location>
</feature>
<accession>A0ABN7SUG8</accession>
<dbReference type="InterPro" id="IPR002659">
    <property type="entry name" value="Glyco_trans_31"/>
</dbReference>
<evidence type="ECO:0000313" key="12">
    <source>
        <dbReference type="EMBL" id="CAG5108040.1"/>
    </source>
</evidence>
<evidence type="ECO:0000256" key="7">
    <source>
        <dbReference type="ARBA" id="ARBA00022989"/>
    </source>
</evidence>
<evidence type="ECO:0000256" key="3">
    <source>
        <dbReference type="ARBA" id="ARBA00022676"/>
    </source>
</evidence>
<keyword evidence="3 10" id="KW-0328">Glycosyltransferase</keyword>
<evidence type="ECO:0000256" key="5">
    <source>
        <dbReference type="ARBA" id="ARBA00022692"/>
    </source>
</evidence>
<evidence type="ECO:0000256" key="9">
    <source>
        <dbReference type="ARBA" id="ARBA00023136"/>
    </source>
</evidence>
<keyword evidence="5" id="KW-0812">Transmembrane</keyword>
<evidence type="ECO:0000256" key="4">
    <source>
        <dbReference type="ARBA" id="ARBA00022679"/>
    </source>
</evidence>
<dbReference type="PANTHER" id="PTHR11214:SF3">
    <property type="entry name" value="BETA-1,3-GALACTOSYLTRANSFERASE 6"/>
    <property type="match status" value="1"/>
</dbReference>
<dbReference type="Pfam" id="PF01762">
    <property type="entry name" value="Galactosyl_T"/>
    <property type="match status" value="1"/>
</dbReference>
<feature type="chain" id="PRO_5046805336" description="Hexosyltransferase" evidence="11">
    <location>
        <begin position="26"/>
        <end position="324"/>
    </location>
</feature>
<sequence length="324" mass="37213">MRVTSKIYTFGSIFLCLFLVATVVSNFKSSETTRDRSKRDIKSKKIVANDFIPEAFFRERQHSGKTTTPSFSEDTLLHSFKCPETENDLVLVTTNARNPQKLHRRFYSKYPVEVRFLIGFTEDPLPTDFDDYVIGSYNETYENLYLKTGSAFEFVSKCGLSKQKVTMVDDDTIFYAGDKMPDEDIVCGYRLNSMTEKMTTGKWALTEQQWPSGVYFPGYCGGACKTLSAETMKNIYSVSIRYSNNNVTFEDLMYTGIFRVMAGLPTPLHAPELCRHYNGNYINLNWGMHLYLKENGLEDFSEEESRRYPLSENSKMITAGKTRL</sequence>
<gene>
    <name evidence="12" type="ORF">OKIOD_LOCUS12373</name>
</gene>
<protein>
    <recommendedName>
        <fullName evidence="10">Hexosyltransferase</fullName>
        <ecNumber evidence="10">2.4.1.-</ecNumber>
    </recommendedName>
</protein>
<organism evidence="12 13">
    <name type="scientific">Oikopleura dioica</name>
    <name type="common">Tunicate</name>
    <dbReference type="NCBI Taxonomy" id="34765"/>
    <lineage>
        <taxon>Eukaryota</taxon>
        <taxon>Metazoa</taxon>
        <taxon>Chordata</taxon>
        <taxon>Tunicata</taxon>
        <taxon>Appendicularia</taxon>
        <taxon>Copelata</taxon>
        <taxon>Oikopleuridae</taxon>
        <taxon>Oikopleura</taxon>
    </lineage>
</organism>
<dbReference type="EMBL" id="OU015566">
    <property type="protein sequence ID" value="CAG5108040.1"/>
    <property type="molecule type" value="Genomic_DNA"/>
</dbReference>
<proteinExistence type="inferred from homology"/>
<evidence type="ECO:0000256" key="11">
    <source>
        <dbReference type="SAM" id="SignalP"/>
    </source>
</evidence>
<dbReference type="Proteomes" id="UP001158576">
    <property type="component" value="Chromosome 1"/>
</dbReference>
<evidence type="ECO:0000256" key="1">
    <source>
        <dbReference type="ARBA" id="ARBA00004323"/>
    </source>
</evidence>
<evidence type="ECO:0000256" key="8">
    <source>
        <dbReference type="ARBA" id="ARBA00023034"/>
    </source>
</evidence>
<name>A0ABN7SUG8_OIKDI</name>
<keyword evidence="11" id="KW-0732">Signal</keyword>
<dbReference type="PANTHER" id="PTHR11214">
    <property type="entry name" value="BETA-1,3-N-ACETYLGLUCOSAMINYLTRANSFERASE"/>
    <property type="match status" value="1"/>
</dbReference>
<dbReference type="EC" id="2.4.1.-" evidence="10"/>
<keyword evidence="8 10" id="KW-0333">Golgi apparatus</keyword>
<keyword evidence="9" id="KW-0472">Membrane</keyword>
<reference evidence="12 13" key="1">
    <citation type="submission" date="2021-04" db="EMBL/GenBank/DDBJ databases">
        <authorList>
            <person name="Bliznina A."/>
        </authorList>
    </citation>
    <scope>NUCLEOTIDE SEQUENCE [LARGE SCALE GENOMIC DNA]</scope>
</reference>
<keyword evidence="6" id="KW-0735">Signal-anchor</keyword>
<evidence type="ECO:0000256" key="6">
    <source>
        <dbReference type="ARBA" id="ARBA00022968"/>
    </source>
</evidence>
<keyword evidence="13" id="KW-1185">Reference proteome</keyword>
<keyword evidence="4" id="KW-0808">Transferase</keyword>
<comment type="similarity">
    <text evidence="2 10">Belongs to the glycosyltransferase 31 family.</text>
</comment>
<evidence type="ECO:0000313" key="13">
    <source>
        <dbReference type="Proteomes" id="UP001158576"/>
    </source>
</evidence>
<comment type="subcellular location">
    <subcellularLocation>
        <location evidence="1 10">Golgi apparatus membrane</location>
        <topology evidence="1 10">Single-pass type II membrane protein</topology>
    </subcellularLocation>
</comment>
<evidence type="ECO:0000256" key="2">
    <source>
        <dbReference type="ARBA" id="ARBA00008661"/>
    </source>
</evidence>
<keyword evidence="7" id="KW-1133">Transmembrane helix</keyword>
<evidence type="ECO:0000256" key="10">
    <source>
        <dbReference type="RuleBase" id="RU363063"/>
    </source>
</evidence>